<organism evidence="1 2">
    <name type="scientific">Racocetra persica</name>
    <dbReference type="NCBI Taxonomy" id="160502"/>
    <lineage>
        <taxon>Eukaryota</taxon>
        <taxon>Fungi</taxon>
        <taxon>Fungi incertae sedis</taxon>
        <taxon>Mucoromycota</taxon>
        <taxon>Glomeromycotina</taxon>
        <taxon>Glomeromycetes</taxon>
        <taxon>Diversisporales</taxon>
        <taxon>Gigasporaceae</taxon>
        <taxon>Racocetra</taxon>
    </lineage>
</organism>
<keyword evidence="2" id="KW-1185">Reference proteome</keyword>
<reference evidence="1" key="1">
    <citation type="submission" date="2021-06" db="EMBL/GenBank/DDBJ databases">
        <authorList>
            <person name="Kallberg Y."/>
            <person name="Tangrot J."/>
            <person name="Rosling A."/>
        </authorList>
    </citation>
    <scope>NUCLEOTIDE SEQUENCE</scope>
    <source>
        <strain evidence="1">MA461A</strain>
    </source>
</reference>
<dbReference type="Proteomes" id="UP000789920">
    <property type="component" value="Unassembled WGS sequence"/>
</dbReference>
<sequence>LAILLVESWKHAAETLAVEPRKVAAETLAVEPRDNAAKVKIVVVKTHQDAAEALVVAPQKRAAETLAVEPRDNAAKVKIVVVKTHQDAAEALVVAPQKRAAEIVCVVVQDKYVVGMAPLDMLAFANQTEDTKNTTIGTLSKRRRINNLEDPDESTSNSYKYDFSPDSSGYLDENIDFSNKYITGPSYESAFFSLYESVFNLSINQSQNEISTEHKD</sequence>
<name>A0ACA9MA22_9GLOM</name>
<feature type="non-terminal residue" evidence="1">
    <location>
        <position position="1"/>
    </location>
</feature>
<dbReference type="EMBL" id="CAJVQC010007322">
    <property type="protein sequence ID" value="CAG8577679.1"/>
    <property type="molecule type" value="Genomic_DNA"/>
</dbReference>
<evidence type="ECO:0000313" key="2">
    <source>
        <dbReference type="Proteomes" id="UP000789920"/>
    </source>
</evidence>
<comment type="caution">
    <text evidence="1">The sequence shown here is derived from an EMBL/GenBank/DDBJ whole genome shotgun (WGS) entry which is preliminary data.</text>
</comment>
<evidence type="ECO:0000313" key="1">
    <source>
        <dbReference type="EMBL" id="CAG8577679.1"/>
    </source>
</evidence>
<protein>
    <submittedName>
        <fullName evidence="1">29003_t:CDS:1</fullName>
    </submittedName>
</protein>
<gene>
    <name evidence="1" type="ORF">RPERSI_LOCUS5008</name>
</gene>
<proteinExistence type="predicted"/>
<accession>A0ACA9MA22</accession>